<protein>
    <submittedName>
        <fullName evidence="1">Uncharacterized protein</fullName>
    </submittedName>
</protein>
<proteinExistence type="predicted"/>
<organism evidence="1 2">
    <name type="scientific">Galdieria yellowstonensis</name>
    <dbReference type="NCBI Taxonomy" id="3028027"/>
    <lineage>
        <taxon>Eukaryota</taxon>
        <taxon>Rhodophyta</taxon>
        <taxon>Bangiophyceae</taxon>
        <taxon>Galdieriales</taxon>
        <taxon>Galdieriaceae</taxon>
        <taxon>Galdieria</taxon>
    </lineage>
</organism>
<dbReference type="AlphaFoldDB" id="A0AAV9IE61"/>
<dbReference type="Proteomes" id="UP001300502">
    <property type="component" value="Unassembled WGS sequence"/>
</dbReference>
<sequence length="74" mass="8860">MSSFRQRPSVEPRWKVEELEHFCGYEDEQKPPEPKFLKVTESLCSPLSFKEQLAVAILLEEYLMEQLKNFQRIQ</sequence>
<name>A0AAV9IE61_9RHOD</name>
<dbReference type="EMBL" id="JANCYU010000032">
    <property type="protein sequence ID" value="KAK4525647.1"/>
    <property type="molecule type" value="Genomic_DNA"/>
</dbReference>
<evidence type="ECO:0000313" key="1">
    <source>
        <dbReference type="EMBL" id="KAK4525647.1"/>
    </source>
</evidence>
<gene>
    <name evidence="1" type="ORF">GAYE_SCF15G3556</name>
</gene>
<evidence type="ECO:0000313" key="2">
    <source>
        <dbReference type="Proteomes" id="UP001300502"/>
    </source>
</evidence>
<comment type="caution">
    <text evidence="1">The sequence shown here is derived from an EMBL/GenBank/DDBJ whole genome shotgun (WGS) entry which is preliminary data.</text>
</comment>
<accession>A0AAV9IE61</accession>
<keyword evidence="2" id="KW-1185">Reference proteome</keyword>
<reference evidence="1 2" key="1">
    <citation type="submission" date="2022-07" db="EMBL/GenBank/DDBJ databases">
        <title>Genome-wide signatures of adaptation to extreme environments.</title>
        <authorList>
            <person name="Cho C.H."/>
            <person name="Yoon H.S."/>
        </authorList>
    </citation>
    <scope>NUCLEOTIDE SEQUENCE [LARGE SCALE GENOMIC DNA]</scope>
    <source>
        <strain evidence="1 2">108.79 E11</strain>
    </source>
</reference>